<protein>
    <recommendedName>
        <fullName evidence="3">RING-type domain-containing protein</fullName>
    </recommendedName>
</protein>
<dbReference type="AlphaFoldDB" id="A0A640KE61"/>
<reference evidence="4" key="1">
    <citation type="submission" date="2019-11" db="EMBL/GenBank/DDBJ databases">
        <title>Leishmania tarentolae CDS.</title>
        <authorList>
            <person name="Goto Y."/>
            <person name="Yamagishi J."/>
        </authorList>
    </citation>
    <scope>NUCLEOTIDE SEQUENCE [LARGE SCALE GENOMIC DNA]</scope>
    <source>
        <strain evidence="4">Parrot Tar II</strain>
    </source>
</reference>
<evidence type="ECO:0000313" key="4">
    <source>
        <dbReference type="EMBL" id="GET87873.1"/>
    </source>
</evidence>
<accession>A0A640KE61</accession>
<dbReference type="VEuPathDB" id="TriTrypDB:LtaPh_1815300"/>
<dbReference type="Proteomes" id="UP000419144">
    <property type="component" value="Unassembled WGS sequence"/>
</dbReference>
<keyword evidence="1" id="KW-0863">Zinc-finger</keyword>
<keyword evidence="2" id="KW-1133">Transmembrane helix</keyword>
<gene>
    <name evidence="4" type="ORF">LtaPh_1815300</name>
</gene>
<dbReference type="Gene3D" id="3.30.40.10">
    <property type="entry name" value="Zinc/RING finger domain, C3HC4 (zinc finger)"/>
    <property type="match status" value="1"/>
</dbReference>
<dbReference type="SUPFAM" id="SSF57850">
    <property type="entry name" value="RING/U-box"/>
    <property type="match status" value="1"/>
</dbReference>
<dbReference type="GO" id="GO:0061630">
    <property type="term" value="F:ubiquitin protein ligase activity"/>
    <property type="evidence" value="ECO:0007669"/>
    <property type="project" value="UniProtKB-EC"/>
</dbReference>
<proteinExistence type="predicted"/>
<dbReference type="EMBL" id="BLBS01000023">
    <property type="protein sequence ID" value="GET87873.1"/>
    <property type="molecule type" value="Genomic_DNA"/>
</dbReference>
<keyword evidence="1" id="KW-0479">Metal-binding</keyword>
<evidence type="ECO:0000256" key="1">
    <source>
        <dbReference type="PROSITE-ProRule" id="PRU00175"/>
    </source>
</evidence>
<feature type="transmembrane region" description="Helical" evidence="2">
    <location>
        <begin position="98"/>
        <end position="118"/>
    </location>
</feature>
<feature type="transmembrane region" description="Helical" evidence="2">
    <location>
        <begin position="32"/>
        <end position="56"/>
    </location>
</feature>
<keyword evidence="1" id="KW-0862">Zinc</keyword>
<dbReference type="GO" id="GO:0008270">
    <property type="term" value="F:zinc ion binding"/>
    <property type="evidence" value="ECO:0007669"/>
    <property type="project" value="UniProtKB-KW"/>
</dbReference>
<dbReference type="OrthoDB" id="271225at2759"/>
<dbReference type="GO" id="GO:0016567">
    <property type="term" value="P:protein ubiquitination"/>
    <property type="evidence" value="ECO:0007669"/>
    <property type="project" value="TreeGrafter"/>
</dbReference>
<dbReference type="InterPro" id="IPR013083">
    <property type="entry name" value="Znf_RING/FYVE/PHD"/>
</dbReference>
<keyword evidence="2" id="KW-0812">Transmembrane</keyword>
<dbReference type="InterPro" id="IPR045194">
    <property type="entry name" value="MGRN1/RNF157-like"/>
</dbReference>
<organism evidence="4 5">
    <name type="scientific">Leishmania tarentolae</name>
    <name type="common">Sauroleishmania tarentolae</name>
    <dbReference type="NCBI Taxonomy" id="5689"/>
    <lineage>
        <taxon>Eukaryota</taxon>
        <taxon>Discoba</taxon>
        <taxon>Euglenozoa</taxon>
        <taxon>Kinetoplastea</taxon>
        <taxon>Metakinetoplastina</taxon>
        <taxon>Trypanosomatida</taxon>
        <taxon>Trypanosomatidae</taxon>
        <taxon>Leishmaniinae</taxon>
        <taxon>Leishmania</taxon>
        <taxon>lizard Leishmania</taxon>
    </lineage>
</organism>
<dbReference type="PANTHER" id="PTHR22996">
    <property type="entry name" value="MAHOGUNIN"/>
    <property type="match status" value="1"/>
</dbReference>
<evidence type="ECO:0000256" key="2">
    <source>
        <dbReference type="SAM" id="Phobius"/>
    </source>
</evidence>
<dbReference type="InterPro" id="IPR001841">
    <property type="entry name" value="Znf_RING"/>
</dbReference>
<feature type="domain" description="RING-type" evidence="3">
    <location>
        <begin position="144"/>
        <end position="181"/>
    </location>
</feature>
<keyword evidence="5" id="KW-1185">Reference proteome</keyword>
<sequence length="193" mass="21150">MSAGVRPTGFSFDFALVVVIQYCCSFRSLPPLLLFTIAIMSGLEVIALVPIGIAGWKLFQKVGDQQSLIAQHEVTINSQREMLESIMNAGRAGPLSRLNIAVVAVTLVLAGTVTYKGWTLTKSRTVRPPPNYEPTQATFDAEQCVICLENCKDTVFLPCRHLCACWNCACRVGNSACPTCRAPIEAMQFVYQQ</sequence>
<dbReference type="PROSITE" id="PS50089">
    <property type="entry name" value="ZF_RING_2"/>
    <property type="match status" value="1"/>
</dbReference>
<comment type="caution">
    <text evidence="4">The sequence shown here is derived from an EMBL/GenBank/DDBJ whole genome shotgun (WGS) entry which is preliminary data.</text>
</comment>
<evidence type="ECO:0000313" key="5">
    <source>
        <dbReference type="Proteomes" id="UP000419144"/>
    </source>
</evidence>
<evidence type="ECO:0000259" key="3">
    <source>
        <dbReference type="PROSITE" id="PS50089"/>
    </source>
</evidence>
<name>A0A640KE61_LEITA</name>
<dbReference type="PANTHER" id="PTHR22996:SF0">
    <property type="entry name" value="RE60872P-RELATED"/>
    <property type="match status" value="1"/>
</dbReference>
<dbReference type="Pfam" id="PF13920">
    <property type="entry name" value="zf-C3HC4_3"/>
    <property type="match status" value="1"/>
</dbReference>
<keyword evidence="2" id="KW-0472">Membrane</keyword>